<dbReference type="Proteomes" id="UP000276834">
    <property type="component" value="Unassembled WGS sequence"/>
</dbReference>
<dbReference type="AlphaFoldDB" id="A0A3L8SFA8"/>
<evidence type="ECO:0000313" key="4">
    <source>
        <dbReference type="EMBL" id="RLW01160.1"/>
    </source>
</evidence>
<evidence type="ECO:0000313" key="5">
    <source>
        <dbReference type="Proteomes" id="UP000276834"/>
    </source>
</evidence>
<feature type="compositionally biased region" description="Low complexity" evidence="1">
    <location>
        <begin position="289"/>
        <end position="302"/>
    </location>
</feature>
<accession>A0A3L8SFA8</accession>
<keyword evidence="2" id="KW-0812">Transmembrane</keyword>
<feature type="transmembrane region" description="Helical" evidence="2">
    <location>
        <begin position="179"/>
        <end position="205"/>
    </location>
</feature>
<protein>
    <submittedName>
        <fullName evidence="4">Uncharacterized protein</fullName>
    </submittedName>
</protein>
<gene>
    <name evidence="4" type="ORF">DV515_00008111</name>
</gene>
<evidence type="ECO:0000256" key="2">
    <source>
        <dbReference type="SAM" id="Phobius"/>
    </source>
</evidence>
<evidence type="ECO:0000256" key="3">
    <source>
        <dbReference type="SAM" id="SignalP"/>
    </source>
</evidence>
<proteinExistence type="predicted"/>
<dbReference type="EMBL" id="QUSF01000023">
    <property type="protein sequence ID" value="RLW01160.1"/>
    <property type="molecule type" value="Genomic_DNA"/>
</dbReference>
<evidence type="ECO:0000256" key="1">
    <source>
        <dbReference type="SAM" id="MobiDB-lite"/>
    </source>
</evidence>
<keyword evidence="5" id="KW-1185">Reference proteome</keyword>
<comment type="caution">
    <text evidence="4">The sequence shown here is derived from an EMBL/GenBank/DDBJ whole genome shotgun (WGS) entry which is preliminary data.</text>
</comment>
<keyword evidence="2" id="KW-1133">Transmembrane helix</keyword>
<feature type="chain" id="PRO_5018073828" evidence="3">
    <location>
        <begin position="33"/>
        <end position="391"/>
    </location>
</feature>
<organism evidence="4 5">
    <name type="scientific">Chloebia gouldiae</name>
    <name type="common">Gouldian finch</name>
    <name type="synonym">Erythrura gouldiae</name>
    <dbReference type="NCBI Taxonomy" id="44316"/>
    <lineage>
        <taxon>Eukaryota</taxon>
        <taxon>Metazoa</taxon>
        <taxon>Chordata</taxon>
        <taxon>Craniata</taxon>
        <taxon>Vertebrata</taxon>
        <taxon>Euteleostomi</taxon>
        <taxon>Archelosauria</taxon>
        <taxon>Archosauria</taxon>
        <taxon>Dinosauria</taxon>
        <taxon>Saurischia</taxon>
        <taxon>Theropoda</taxon>
        <taxon>Coelurosauria</taxon>
        <taxon>Aves</taxon>
        <taxon>Neognathae</taxon>
        <taxon>Neoaves</taxon>
        <taxon>Telluraves</taxon>
        <taxon>Australaves</taxon>
        <taxon>Passeriformes</taxon>
        <taxon>Passeroidea</taxon>
        <taxon>Passeridae</taxon>
        <taxon>Chloebia</taxon>
    </lineage>
</organism>
<feature type="region of interest" description="Disordered" evidence="1">
    <location>
        <begin position="265"/>
        <end position="311"/>
    </location>
</feature>
<reference evidence="4 5" key="1">
    <citation type="journal article" date="2018" name="Proc. R. Soc. B">
        <title>A non-coding region near Follistatin controls head colour polymorphism in the Gouldian finch.</title>
        <authorList>
            <person name="Toomey M.B."/>
            <person name="Marques C.I."/>
            <person name="Andrade P."/>
            <person name="Araujo P.M."/>
            <person name="Sabatino S."/>
            <person name="Gazda M.A."/>
            <person name="Afonso S."/>
            <person name="Lopes R.J."/>
            <person name="Corbo J.C."/>
            <person name="Carneiro M."/>
        </authorList>
    </citation>
    <scope>NUCLEOTIDE SEQUENCE [LARGE SCALE GENOMIC DNA]</scope>
    <source>
        <strain evidence="4">Red01</strain>
        <tissue evidence="4">Muscle</tissue>
    </source>
</reference>
<sequence length="391" mass="42272">MITMRLLGSMELWLANTFLPLLLLIWLPVGTASQMVKPVATVQLEITLENLTVQKKWYNLECLERENQTNLVFLGENFMNFTSSNLCTDHTGICVSGVFIIRTNSADARNQTNTVFLDKNCMNFTSSSLCTACTAICECRLFITRPNSADTGNSTQAADPSCGSPGSQTDVTKKIWTGLNLLLCILLGLAVGTLLYMPVIGFLLWQRRRNRTGELMSGEVAEGNQVNTAAPVTGTEDLTYANLNFEKKGTASASSNVIYTEIKPLQQKQSDGDGSAASTEDGALRDDGSGFFKSSESNSSSESFRDSTGEELSQMMATRWPGATPYSPISAAANVAGAGGERGRHLARPVKSPNCIKSNTTSPRCFEEAEDPVWMVGGGFLISTSHTFNSP</sequence>
<keyword evidence="2" id="KW-0472">Membrane</keyword>
<dbReference type="OrthoDB" id="9216452at2759"/>
<feature type="signal peptide" evidence="3">
    <location>
        <begin position="1"/>
        <end position="32"/>
    </location>
</feature>
<name>A0A3L8SFA8_CHLGU</name>
<keyword evidence="3" id="KW-0732">Signal</keyword>